<proteinExistence type="predicted"/>
<evidence type="ECO:0000256" key="3">
    <source>
        <dbReference type="SAM" id="Phobius"/>
    </source>
</evidence>
<keyword evidence="3" id="KW-0472">Membrane</keyword>
<keyword evidence="3" id="KW-0812">Transmembrane</keyword>
<feature type="compositionally biased region" description="Low complexity" evidence="2">
    <location>
        <begin position="263"/>
        <end position="277"/>
    </location>
</feature>
<dbReference type="PROSITE" id="PS50005">
    <property type="entry name" value="TPR"/>
    <property type="match status" value="1"/>
</dbReference>
<keyword evidence="5" id="KW-1185">Reference proteome</keyword>
<accession>A0ABT7PD78</accession>
<feature type="transmembrane region" description="Helical" evidence="3">
    <location>
        <begin position="30"/>
        <end position="48"/>
    </location>
</feature>
<feature type="region of interest" description="Disordered" evidence="2">
    <location>
        <begin position="194"/>
        <end position="221"/>
    </location>
</feature>
<evidence type="ECO:0000313" key="5">
    <source>
        <dbReference type="Proteomes" id="UP001239462"/>
    </source>
</evidence>
<keyword evidence="1" id="KW-0802">TPR repeat</keyword>
<organism evidence="4 5">
    <name type="scientific">Roseiconus lacunae</name>
    <dbReference type="NCBI Taxonomy" id="2605694"/>
    <lineage>
        <taxon>Bacteria</taxon>
        <taxon>Pseudomonadati</taxon>
        <taxon>Planctomycetota</taxon>
        <taxon>Planctomycetia</taxon>
        <taxon>Pirellulales</taxon>
        <taxon>Pirellulaceae</taxon>
        <taxon>Roseiconus</taxon>
    </lineage>
</organism>
<evidence type="ECO:0000256" key="1">
    <source>
        <dbReference type="PROSITE-ProRule" id="PRU00339"/>
    </source>
</evidence>
<keyword evidence="3" id="KW-1133">Transmembrane helix</keyword>
<dbReference type="EMBL" id="JASZZN010000002">
    <property type="protein sequence ID" value="MDM4014460.1"/>
    <property type="molecule type" value="Genomic_DNA"/>
</dbReference>
<feature type="repeat" description="TPR" evidence="1">
    <location>
        <begin position="131"/>
        <end position="164"/>
    </location>
</feature>
<gene>
    <name evidence="4" type="ORF">QTN89_03380</name>
</gene>
<comment type="caution">
    <text evidence="4">The sequence shown here is derived from an EMBL/GenBank/DDBJ whole genome shotgun (WGS) entry which is preliminary data.</text>
</comment>
<dbReference type="Proteomes" id="UP001239462">
    <property type="component" value="Unassembled WGS sequence"/>
</dbReference>
<feature type="compositionally biased region" description="Low complexity" evidence="2">
    <location>
        <begin position="285"/>
        <end position="294"/>
    </location>
</feature>
<protein>
    <submittedName>
        <fullName evidence="4">Tetratricopeptide repeat protein</fullName>
    </submittedName>
</protein>
<evidence type="ECO:0000256" key="2">
    <source>
        <dbReference type="SAM" id="MobiDB-lite"/>
    </source>
</evidence>
<dbReference type="InterPro" id="IPR011990">
    <property type="entry name" value="TPR-like_helical_dom_sf"/>
</dbReference>
<dbReference type="Gene3D" id="1.25.40.10">
    <property type="entry name" value="Tetratricopeptide repeat domain"/>
    <property type="match status" value="1"/>
</dbReference>
<reference evidence="4 5" key="1">
    <citation type="submission" date="2023-06" db="EMBL/GenBank/DDBJ databases">
        <title>Roseiconus lacunae JC819 isolated from Gulf of Mannar region, Tamil Nadu.</title>
        <authorList>
            <person name="Pk S."/>
            <person name="Ch S."/>
            <person name="Ch V.R."/>
        </authorList>
    </citation>
    <scope>NUCLEOTIDE SEQUENCE [LARGE SCALE GENOMIC DNA]</scope>
    <source>
        <strain evidence="4 5">JC819</strain>
    </source>
</reference>
<dbReference type="RefSeq" id="WP_149497120.1">
    <property type="nucleotide sequence ID" value="NZ_CP141221.1"/>
</dbReference>
<feature type="region of interest" description="Disordered" evidence="2">
    <location>
        <begin position="234"/>
        <end position="294"/>
    </location>
</feature>
<dbReference type="InterPro" id="IPR019734">
    <property type="entry name" value="TPR_rpt"/>
</dbReference>
<evidence type="ECO:0000313" key="4">
    <source>
        <dbReference type="EMBL" id="MDM4014460.1"/>
    </source>
</evidence>
<sequence length="294" mass="31648">MNTRQEELETNIVADQLAIFYKKIEPYSKLIAAAVVAVVVAMLAYGFYSSSQTATRSDATFQLLMNNPEVASRYPDTTAAAWSQLFQANQNLAQGISSLYRDKAEAETLLAQAKDEFINARVSSDDEILISRANYGLALAHEALGEVDDAMKAYEAVVSANESEEMVEVAEQRIATLKSSTAGTFLTWFNEQDFAPADPSLPPELPGSTTLPDLPDLELPDLDLDSELSSEFDALRGEASDAEMTGGIELPEEPTAEEKGDAESTPAETSSTEPSETTPEDDASSEAAPPAESE</sequence>
<name>A0ABT7PD78_9BACT</name>